<dbReference type="InterPro" id="IPR020923">
    <property type="entry name" value="DNA_ligase_B"/>
</dbReference>
<dbReference type="Gene3D" id="3.30.470.30">
    <property type="entry name" value="DNA ligase/mRNA capping enzyme"/>
    <property type="match status" value="1"/>
</dbReference>
<dbReference type="RefSeq" id="WP_264385022.1">
    <property type="nucleotide sequence ID" value="NZ_CP074352.1"/>
</dbReference>
<comment type="similarity">
    <text evidence="7">Belongs to the NAD-dependent DNA ligase family. LigB subfamily.</text>
</comment>
<dbReference type="PANTHER" id="PTHR47810:SF1">
    <property type="entry name" value="DNA LIGASE B"/>
    <property type="match status" value="1"/>
</dbReference>
<dbReference type="SUPFAM" id="SSF47781">
    <property type="entry name" value="RuvA domain 2-like"/>
    <property type="match status" value="1"/>
</dbReference>
<dbReference type="InterPro" id="IPR018239">
    <property type="entry name" value="DNA_ligase_AS"/>
</dbReference>
<sequence>MIRTVIALILMLLTAGTSATCPVWQSSQARQEINRLSAQLKKWDEAYWLRGQSLVSDAVYDDMRARLRQWSGCFSSQRANLQPEIPSQGKTAHPVFHTGVKKLENKEALTRWMHTHRDLWVQPKVDGVAVTLVYRHGKLSQAISRGNGRSGEDWTERVRAISAIPQHVSGALANSVLQGEIFWHRHQHVQKRDGGAGARAKVAGALMRKANTALLREFNVFIWAWPGGPVDMQARLEALDKNGFSLTRQWTTAVQHADEVAILRDRWLAEPLPFVTDGVIVRSGREPPPASWVPGEGNWVVAWKYPPAEHITGVKQIHFTVGRTGKIAAVAELEPVKIDDKNVSRVSIGSLDRWRRLDLLAGDRVVIRMAGLGIPHIERVVWRMAQRNRPVLPAADQFHPLSCFFVISTCREQFLARLRWLSHGTVLDIHGVSEATWLQLHQAHRFEHLFSWMALTPEMLATTPGFSETRARMVWHRFSLTRRKPFRQWLKAMSFPLPDMTLEAMPDQHWWHVRNRNELSWQRLPGVGKARAKKLVAFARHPDITQLTDWLAAQGIDGFAEPQ</sequence>
<dbReference type="InterPro" id="IPR050326">
    <property type="entry name" value="NAD_dep_DNA_ligaseB"/>
</dbReference>
<evidence type="ECO:0000256" key="5">
    <source>
        <dbReference type="ARBA" id="ARBA00023204"/>
    </source>
</evidence>
<protein>
    <recommendedName>
        <fullName evidence="7">DNA ligase B</fullName>
        <ecNumber evidence="7">6.5.1.2</ecNumber>
    </recommendedName>
    <alternativeName>
        <fullName evidence="7">Polydeoxyribonucleotide synthase [NAD(+)] B</fullName>
    </alternativeName>
</protein>
<evidence type="ECO:0000313" key="10">
    <source>
        <dbReference type="EMBL" id="UYU31781.1"/>
    </source>
</evidence>
<keyword evidence="1 7" id="KW-0436">Ligase</keyword>
<feature type="chain" id="PRO_5047115776" description="DNA ligase B" evidence="8">
    <location>
        <begin position="20"/>
        <end position="563"/>
    </location>
</feature>
<feature type="signal peptide" evidence="8">
    <location>
        <begin position="1"/>
        <end position="19"/>
    </location>
</feature>
<reference evidence="10 11" key="1">
    <citation type="submission" date="2021-05" db="EMBL/GenBank/DDBJ databases">
        <title>Isolation, identification, and the growth promoting effects of Pantoea dispersa strain YSD J2 from the aboveground leaves of Cyperus esculentus L.Var. Sativus.</title>
        <authorList>
            <person name="Wang S."/>
            <person name="Tang X.M."/>
            <person name="Huang Y.N."/>
        </authorList>
    </citation>
    <scope>NUCLEOTIDE SEQUENCE [LARGE SCALE GENOMIC DNA]</scope>
    <source>
        <strain evidence="11">YSD YN2</strain>
    </source>
</reference>
<keyword evidence="2 7" id="KW-0235">DNA replication</keyword>
<comment type="function">
    <text evidence="7">Catalyzes the formation of phosphodiester linkages between 5'-phosphoryl and 3'-hydroxyl groups in double-stranded DNA using NAD as a coenzyme and as the energy source for the reaction.</text>
</comment>
<evidence type="ECO:0000256" key="2">
    <source>
        <dbReference type="ARBA" id="ARBA00022705"/>
    </source>
</evidence>
<dbReference type="InterPro" id="IPR012340">
    <property type="entry name" value="NA-bd_OB-fold"/>
</dbReference>
<proteinExistence type="inferred from homology"/>
<dbReference type="HAMAP" id="MF_01587">
    <property type="entry name" value="DNA_ligase_B"/>
    <property type="match status" value="1"/>
</dbReference>
<dbReference type="Gene3D" id="1.10.287.610">
    <property type="entry name" value="Helix hairpin bin"/>
    <property type="match status" value="1"/>
</dbReference>
<gene>
    <name evidence="7 10" type="primary">ligB</name>
    <name evidence="10" type="ORF">KFZ77_18525</name>
</gene>
<feature type="domain" description="NAD-dependent DNA ligase N-terminal" evidence="9">
    <location>
        <begin position="28"/>
        <end position="426"/>
    </location>
</feature>
<evidence type="ECO:0000256" key="8">
    <source>
        <dbReference type="SAM" id="SignalP"/>
    </source>
</evidence>
<keyword evidence="5 7" id="KW-0234">DNA repair</keyword>
<dbReference type="GO" id="GO:0003911">
    <property type="term" value="F:DNA ligase (NAD+) activity"/>
    <property type="evidence" value="ECO:0007669"/>
    <property type="project" value="UniProtKB-EC"/>
</dbReference>
<evidence type="ECO:0000259" key="9">
    <source>
        <dbReference type="SMART" id="SM00532"/>
    </source>
</evidence>
<dbReference type="EMBL" id="CP074352">
    <property type="protein sequence ID" value="UYU31781.1"/>
    <property type="molecule type" value="Genomic_DNA"/>
</dbReference>
<dbReference type="SMART" id="SM00532">
    <property type="entry name" value="LIGANc"/>
    <property type="match status" value="1"/>
</dbReference>
<evidence type="ECO:0000256" key="4">
    <source>
        <dbReference type="ARBA" id="ARBA00023027"/>
    </source>
</evidence>
<dbReference type="PANTHER" id="PTHR47810">
    <property type="entry name" value="DNA LIGASE"/>
    <property type="match status" value="1"/>
</dbReference>
<dbReference type="Gene3D" id="2.40.50.140">
    <property type="entry name" value="Nucleic acid-binding proteins"/>
    <property type="match status" value="1"/>
</dbReference>
<keyword evidence="3 7" id="KW-0227">DNA damage</keyword>
<accession>A0ABY6JD76</accession>
<feature type="active site" description="N6-AMP-lysine intermediate" evidence="7">
    <location>
        <position position="124"/>
    </location>
</feature>
<keyword evidence="4 7" id="KW-0520">NAD</keyword>
<dbReference type="InterPro" id="IPR010994">
    <property type="entry name" value="RuvA_2-like"/>
</dbReference>
<name>A0ABY6JD76_9ENTR</name>
<dbReference type="InterPro" id="IPR013840">
    <property type="entry name" value="DNAligase_N"/>
</dbReference>
<dbReference type="InterPro" id="IPR004150">
    <property type="entry name" value="NAD_DNA_ligase_OB"/>
</dbReference>
<dbReference type="InterPro" id="IPR013839">
    <property type="entry name" value="DNAligase_adenylation"/>
</dbReference>
<dbReference type="Pfam" id="PF03120">
    <property type="entry name" value="OB_DNA_ligase"/>
    <property type="match status" value="1"/>
</dbReference>
<evidence type="ECO:0000256" key="1">
    <source>
        <dbReference type="ARBA" id="ARBA00022598"/>
    </source>
</evidence>
<keyword evidence="8" id="KW-0732">Signal</keyword>
<evidence type="ECO:0000313" key="11">
    <source>
        <dbReference type="Proteomes" id="UP001156318"/>
    </source>
</evidence>
<dbReference type="SUPFAM" id="SSF56091">
    <property type="entry name" value="DNA ligase/mRNA capping enzyme, catalytic domain"/>
    <property type="match status" value="1"/>
</dbReference>
<evidence type="ECO:0000256" key="3">
    <source>
        <dbReference type="ARBA" id="ARBA00022763"/>
    </source>
</evidence>
<evidence type="ECO:0000256" key="7">
    <source>
        <dbReference type="HAMAP-Rule" id="MF_01587"/>
    </source>
</evidence>
<comment type="catalytic activity">
    <reaction evidence="6 7">
        <text>NAD(+) + (deoxyribonucleotide)n-3'-hydroxyl + 5'-phospho-(deoxyribonucleotide)m = (deoxyribonucleotide)n+m + AMP + beta-nicotinamide D-nucleotide.</text>
        <dbReference type="EC" id="6.5.1.2"/>
    </reaction>
</comment>
<dbReference type="PROSITE" id="PS01055">
    <property type="entry name" value="DNA_LIGASE_N1"/>
    <property type="match status" value="1"/>
</dbReference>
<dbReference type="NCBIfam" id="NF005987">
    <property type="entry name" value="PRK08097.1"/>
    <property type="match status" value="1"/>
</dbReference>
<organism evidence="10 11">
    <name type="scientific">Siccibacter colletis</name>
    <dbReference type="NCBI Taxonomy" id="1505757"/>
    <lineage>
        <taxon>Bacteria</taxon>
        <taxon>Pseudomonadati</taxon>
        <taxon>Pseudomonadota</taxon>
        <taxon>Gammaproteobacteria</taxon>
        <taxon>Enterobacterales</taxon>
        <taxon>Enterobacteriaceae</taxon>
        <taxon>Siccibacter</taxon>
    </lineage>
</organism>
<dbReference type="Proteomes" id="UP001156318">
    <property type="component" value="Chromosome"/>
</dbReference>
<dbReference type="SUPFAM" id="SSF50249">
    <property type="entry name" value="Nucleic acid-binding proteins"/>
    <property type="match status" value="1"/>
</dbReference>
<keyword evidence="11" id="KW-1185">Reference proteome</keyword>
<dbReference type="EC" id="6.5.1.2" evidence="7"/>
<evidence type="ECO:0000256" key="6">
    <source>
        <dbReference type="ARBA" id="ARBA00034005"/>
    </source>
</evidence>
<dbReference type="Pfam" id="PF01653">
    <property type="entry name" value="DNA_ligase_aden"/>
    <property type="match status" value="1"/>
</dbReference>